<keyword evidence="1" id="KW-0812">Transmembrane</keyword>
<evidence type="ECO:0000313" key="3">
    <source>
        <dbReference type="Proteomes" id="UP000298642"/>
    </source>
</evidence>
<accession>A0A4D7AMI9</accession>
<protein>
    <recommendedName>
        <fullName evidence="4">DUF4367 domain-containing protein</fullName>
    </recommendedName>
</protein>
<evidence type="ECO:0000313" key="2">
    <source>
        <dbReference type="EMBL" id="QCI60764.1"/>
    </source>
</evidence>
<dbReference type="RefSeq" id="WP_136891714.1">
    <property type="nucleotide sequence ID" value="NZ_CP034413.3"/>
</dbReference>
<name>A0A4D7AMI9_9FIRM</name>
<evidence type="ECO:0008006" key="4">
    <source>
        <dbReference type="Google" id="ProtNLM"/>
    </source>
</evidence>
<feature type="transmembrane region" description="Helical" evidence="1">
    <location>
        <begin position="33"/>
        <end position="54"/>
    </location>
</feature>
<organism evidence="2 3">
    <name type="scientific">Dysosmobacter welbionis</name>
    <dbReference type="NCBI Taxonomy" id="2093857"/>
    <lineage>
        <taxon>Bacteria</taxon>
        <taxon>Bacillati</taxon>
        <taxon>Bacillota</taxon>
        <taxon>Clostridia</taxon>
        <taxon>Eubacteriales</taxon>
        <taxon>Oscillospiraceae</taxon>
        <taxon>Dysosmobacter</taxon>
    </lineage>
</organism>
<keyword evidence="1" id="KW-1133">Transmembrane helix</keyword>
<dbReference type="KEGG" id="obj:EIO64_17400"/>
<keyword evidence="1" id="KW-0472">Membrane</keyword>
<keyword evidence="3" id="KW-1185">Reference proteome</keyword>
<gene>
    <name evidence="2" type="ORF">EIO64_17400</name>
</gene>
<dbReference type="EMBL" id="CP034413">
    <property type="protein sequence ID" value="QCI60764.1"/>
    <property type="molecule type" value="Genomic_DNA"/>
</dbReference>
<sequence>MNAKKFSDALSALDGRYVEEAARYRRKHGQSFWVRWGAAAACLCLLATGGALLIQGRGRAAPDPQQVQIPNPILTVASAAEMEAYLDFKVPVLEKEVEAYSVFISDGYPTMGQVDYADGSQFRIQYGSGDISGIYGGTLEESREIAGVSVAYYQYDSMSYAIWEVNGFACSYLYTNGGDAEVDLLIQQGP</sequence>
<reference evidence="3" key="1">
    <citation type="submission" date="2018-12" db="EMBL/GenBank/DDBJ databases">
        <title>Dusodibacter welbiota gen. nov., sp. nov., isolated from human faeces and emended description of the Oscillibacter genus.</title>
        <authorList>
            <person name="Le Roy T."/>
            <person name="Van der Smissen P."/>
            <person name="Delzenne N."/>
            <person name="Muccioli G."/>
            <person name="Collet J.F."/>
            <person name="Cani P.D."/>
        </authorList>
    </citation>
    <scope>NUCLEOTIDE SEQUENCE [LARGE SCALE GENOMIC DNA]</scope>
    <source>
        <strain evidence="3">J115</strain>
    </source>
</reference>
<dbReference type="Proteomes" id="UP000298642">
    <property type="component" value="Chromosome"/>
</dbReference>
<proteinExistence type="predicted"/>
<evidence type="ECO:0000256" key="1">
    <source>
        <dbReference type="SAM" id="Phobius"/>
    </source>
</evidence>
<dbReference type="AlphaFoldDB" id="A0A4D7AMI9"/>